<organism evidence="8 9">
    <name type="scientific">Pseudomicrostroma glucosiphilum</name>
    <dbReference type="NCBI Taxonomy" id="1684307"/>
    <lineage>
        <taxon>Eukaryota</taxon>
        <taxon>Fungi</taxon>
        <taxon>Dikarya</taxon>
        <taxon>Basidiomycota</taxon>
        <taxon>Ustilaginomycotina</taxon>
        <taxon>Exobasidiomycetes</taxon>
        <taxon>Microstromatales</taxon>
        <taxon>Microstromatales incertae sedis</taxon>
        <taxon>Pseudomicrostroma</taxon>
    </lineage>
</organism>
<keyword evidence="5" id="KW-0560">Oxidoreductase</keyword>
<dbReference type="SUPFAM" id="SSF53213">
    <property type="entry name" value="LigB-like"/>
    <property type="match status" value="1"/>
</dbReference>
<keyword evidence="3" id="KW-0479">Metal-binding</keyword>
<keyword evidence="9" id="KW-1185">Reference proteome</keyword>
<comment type="cofactor">
    <cofactor evidence="1">
        <name>Zn(2+)</name>
        <dbReference type="ChEBI" id="CHEBI:29105"/>
    </cofactor>
</comment>
<dbReference type="PANTHER" id="PTHR30096:SF1">
    <property type="entry name" value="AROMATIC RING-OPENING DIOXYGENASE FAMILY PROTEIN (AFU_ORTHOLOGUE AFUA_7G00640)"/>
    <property type="match status" value="1"/>
</dbReference>
<dbReference type="OrthoDB" id="7396853at2759"/>
<name>A0A316U6M4_9BASI</name>
<dbReference type="Proteomes" id="UP000245942">
    <property type="component" value="Unassembled WGS sequence"/>
</dbReference>
<feature type="region of interest" description="Disordered" evidence="6">
    <location>
        <begin position="1"/>
        <end position="21"/>
    </location>
</feature>
<dbReference type="GO" id="GO:0008198">
    <property type="term" value="F:ferrous iron binding"/>
    <property type="evidence" value="ECO:0007669"/>
    <property type="project" value="InterPro"/>
</dbReference>
<dbReference type="Gene3D" id="3.40.830.10">
    <property type="entry name" value="LigB-like"/>
    <property type="match status" value="1"/>
</dbReference>
<evidence type="ECO:0000256" key="1">
    <source>
        <dbReference type="ARBA" id="ARBA00001947"/>
    </source>
</evidence>
<feature type="domain" description="Extradiol ring-cleavage dioxygenase class III enzyme subunit B" evidence="7">
    <location>
        <begin position="30"/>
        <end position="282"/>
    </location>
</feature>
<dbReference type="Pfam" id="PF02900">
    <property type="entry name" value="LigB"/>
    <property type="match status" value="1"/>
</dbReference>
<dbReference type="GO" id="GO:0016702">
    <property type="term" value="F:oxidoreductase activity, acting on single donors with incorporation of molecular oxygen, incorporation of two atoms of oxygen"/>
    <property type="evidence" value="ECO:0007669"/>
    <property type="project" value="UniProtKB-ARBA"/>
</dbReference>
<dbReference type="EMBL" id="KZ819326">
    <property type="protein sequence ID" value="PWN20896.1"/>
    <property type="molecule type" value="Genomic_DNA"/>
</dbReference>
<comment type="similarity">
    <text evidence="2">Belongs to the DODA-type extradiol aromatic ring-opening dioxygenase family.</text>
</comment>
<evidence type="ECO:0000256" key="5">
    <source>
        <dbReference type="ARBA" id="ARBA00023002"/>
    </source>
</evidence>
<accession>A0A316U6M4</accession>
<reference evidence="8 9" key="1">
    <citation type="journal article" date="2018" name="Mol. Biol. Evol.">
        <title>Broad Genomic Sampling Reveals a Smut Pathogenic Ancestry of the Fungal Clade Ustilaginomycotina.</title>
        <authorList>
            <person name="Kijpornyongpan T."/>
            <person name="Mondo S.J."/>
            <person name="Barry K."/>
            <person name="Sandor L."/>
            <person name="Lee J."/>
            <person name="Lipzen A."/>
            <person name="Pangilinan J."/>
            <person name="LaButti K."/>
            <person name="Hainaut M."/>
            <person name="Henrissat B."/>
            <person name="Grigoriev I.V."/>
            <person name="Spatafora J.W."/>
            <person name="Aime M.C."/>
        </authorList>
    </citation>
    <scope>NUCLEOTIDE SEQUENCE [LARGE SCALE GENOMIC DNA]</scope>
    <source>
        <strain evidence="8 9">MCA 4718</strain>
    </source>
</reference>
<keyword evidence="8" id="KW-0223">Dioxygenase</keyword>
<evidence type="ECO:0000313" key="9">
    <source>
        <dbReference type="Proteomes" id="UP000245942"/>
    </source>
</evidence>
<dbReference type="PIRSF" id="PIRSF006157">
    <property type="entry name" value="Doxgns_DODA"/>
    <property type="match status" value="1"/>
</dbReference>
<feature type="compositionally biased region" description="Low complexity" evidence="6">
    <location>
        <begin position="7"/>
        <end position="21"/>
    </location>
</feature>
<dbReference type="RefSeq" id="XP_025348056.1">
    <property type="nucleotide sequence ID" value="XM_025492352.1"/>
</dbReference>
<dbReference type="InterPro" id="IPR014436">
    <property type="entry name" value="Extradiol_dOase_DODA"/>
</dbReference>
<evidence type="ECO:0000256" key="6">
    <source>
        <dbReference type="SAM" id="MobiDB-lite"/>
    </source>
</evidence>
<keyword evidence="4" id="KW-0862">Zinc</keyword>
<evidence type="ECO:0000313" key="8">
    <source>
        <dbReference type="EMBL" id="PWN20896.1"/>
    </source>
</evidence>
<gene>
    <name evidence="8" type="ORF">BCV69DRAFT_282409</name>
</gene>
<dbReference type="AlphaFoldDB" id="A0A316U6M4"/>
<dbReference type="CDD" id="cd07363">
    <property type="entry name" value="45_DOPA_Dioxygenase"/>
    <property type="match status" value="1"/>
</dbReference>
<dbReference type="InterPro" id="IPR004183">
    <property type="entry name" value="Xdiol_dOase_suB"/>
</dbReference>
<evidence type="ECO:0000256" key="2">
    <source>
        <dbReference type="ARBA" id="ARBA00007581"/>
    </source>
</evidence>
<dbReference type="GeneID" id="37014086"/>
<dbReference type="PANTHER" id="PTHR30096">
    <property type="entry name" value="4,5-DOPA DIOXYGENASE EXTRADIOL-LIKE PROTEIN"/>
    <property type="match status" value="1"/>
</dbReference>
<evidence type="ECO:0000259" key="7">
    <source>
        <dbReference type="Pfam" id="PF02900"/>
    </source>
</evidence>
<protein>
    <submittedName>
        <fullName evidence="8">LigB subunit of an aromatic-ring-opening dioxygenase LigAB</fullName>
    </submittedName>
</protein>
<dbReference type="STRING" id="1684307.A0A316U6M4"/>
<dbReference type="GO" id="GO:0008270">
    <property type="term" value="F:zinc ion binding"/>
    <property type="evidence" value="ECO:0007669"/>
    <property type="project" value="InterPro"/>
</dbReference>
<evidence type="ECO:0000256" key="3">
    <source>
        <dbReference type="ARBA" id="ARBA00022723"/>
    </source>
</evidence>
<evidence type="ECO:0000256" key="4">
    <source>
        <dbReference type="ARBA" id="ARBA00022833"/>
    </source>
</evidence>
<sequence length="320" mass="35688">MPTAVGPSSSTLTAPASSSAPANPGRLPVFFFSHGTTAMMGEQSEPAAYWEEVGRRAIECGVERLVFQGAHWHPDTPDFLVATNPKPPKQPVAWVEPSKYVNFEVDIDVPFSEHIIETLNAQGISAKAAPDFEIIHDTLLILRWMFPKGRSLPMSIISTNGFFDPHKNLAVGTALSHLRDEKCLLIGSGGAVHNLYRLNYTQVIFHKDNFAQEKEPEQWAIDFGQAVTDAIKRYSGPKLRRALVSLMDSPQYRDAHGTDDHYLPILFSAGAATGSERDLRQPNHVGAECWELRNMRNTQYQFGRWPQTPYFTDLPKRAAS</sequence>
<proteinExistence type="inferred from homology"/>